<dbReference type="PANTHER" id="PTHR22991">
    <property type="entry name" value="PROTEIN CBG13490"/>
    <property type="match status" value="1"/>
</dbReference>
<dbReference type="InterPro" id="IPR016186">
    <property type="entry name" value="C-type_lectin-like/link_sf"/>
</dbReference>
<reference evidence="5 6" key="1">
    <citation type="submission" date="2013-07" db="EMBL/GenBank/DDBJ databases">
        <authorList>
            <person name="Stoco P.H."/>
            <person name="Wagner G."/>
            <person name="Gerber A."/>
            <person name="Zaha A."/>
            <person name="Thompson C."/>
            <person name="Bartholomeu D.C."/>
            <person name="Luckemeyer D.D."/>
            <person name="Bahia D."/>
            <person name="Loreto E."/>
            <person name="Prestes E.B."/>
            <person name="Lima F.M."/>
            <person name="Rodrigues-Luiz G."/>
            <person name="Vallejo G.A."/>
            <person name="Filho J.F."/>
            <person name="Monteiro K.M."/>
            <person name="Tyler K.M."/>
            <person name="de Almeida L.G."/>
            <person name="Ortiz M.F."/>
            <person name="Siervo M.A."/>
            <person name="de Moraes M.H."/>
            <person name="Cunha O.L."/>
            <person name="Mendonca-Neto R."/>
            <person name="Silva R."/>
            <person name="Teixeira S.M."/>
            <person name="Murta S.M."/>
            <person name="Sincero T.C."/>
            <person name="Mendes T.A."/>
            <person name="Urmenyi T.P."/>
            <person name="Silva V.G."/>
            <person name="da Rocha W.D."/>
            <person name="Andersson B."/>
            <person name="Romanha A.J."/>
            <person name="Steindel M."/>
            <person name="de Vasconcelos A.T."/>
            <person name="Grisard E.C."/>
        </authorList>
    </citation>
    <scope>NUCLEOTIDE SEQUENCE [LARGE SCALE GENOMIC DNA]</scope>
    <source>
        <strain evidence="5 6">SC58</strain>
    </source>
</reference>
<keyword evidence="1" id="KW-1015">Disulfide bond</keyword>
<feature type="compositionally biased region" description="Low complexity" evidence="2">
    <location>
        <begin position="247"/>
        <end position="258"/>
    </location>
</feature>
<evidence type="ECO:0000256" key="1">
    <source>
        <dbReference type="ARBA" id="ARBA00023157"/>
    </source>
</evidence>
<dbReference type="SMART" id="SM00034">
    <property type="entry name" value="CLECT"/>
    <property type="match status" value="3"/>
</dbReference>
<dbReference type="PANTHER" id="PTHR22991:SF40">
    <property type="entry name" value="PROTEIN CBG13490"/>
    <property type="match status" value="1"/>
</dbReference>
<feature type="compositionally biased region" description="Pro residues" evidence="2">
    <location>
        <begin position="267"/>
        <end position="277"/>
    </location>
</feature>
<keyword evidence="3" id="KW-0472">Membrane</keyword>
<feature type="domain" description="C-type lectin" evidence="4">
    <location>
        <begin position="492"/>
        <end position="608"/>
    </location>
</feature>
<comment type="caution">
    <text evidence="5">The sequence shown here is derived from an EMBL/GenBank/DDBJ whole genome shotgun (WGS) entry which is preliminary data.</text>
</comment>
<dbReference type="PROSITE" id="PS50041">
    <property type="entry name" value="C_TYPE_LECTIN_2"/>
    <property type="match status" value="2"/>
</dbReference>
<dbReference type="Proteomes" id="UP000031737">
    <property type="component" value="Unassembled WGS sequence"/>
</dbReference>
<keyword evidence="6" id="KW-1185">Reference proteome</keyword>
<dbReference type="InterPro" id="IPR050976">
    <property type="entry name" value="Snaclec"/>
</dbReference>
<dbReference type="SUPFAM" id="SSF56436">
    <property type="entry name" value="C-type lectin-like"/>
    <property type="match status" value="3"/>
</dbReference>
<evidence type="ECO:0000313" key="5">
    <source>
        <dbReference type="EMBL" id="ESL07010.1"/>
    </source>
</evidence>
<name>A0A061IY50_TRYRA</name>
<keyword evidence="3" id="KW-1133">Transmembrane helix</keyword>
<evidence type="ECO:0000256" key="3">
    <source>
        <dbReference type="SAM" id="Phobius"/>
    </source>
</evidence>
<dbReference type="InterPro" id="IPR001304">
    <property type="entry name" value="C-type_lectin-like"/>
</dbReference>
<dbReference type="AlphaFoldDB" id="A0A061IY50"/>
<sequence>MACKSVTFLPLPQSMPTRHCCCCTQAGAPLRAMLPRQLVVLLLAVWATCFCVAVAAQRDPAAAFPPCPVGWNLWLPRSQLHDGDPLDATTAWCVQPQTFRVAPAEAADVCARIFDVYPPDGWNGATRGLTPRTVSVHSEEQNVWLRDLLKPLFGGLEELVALGGAARFGDIVWWDGVNASNGAPSYTHFALSVDWQSHSGCIAMRSDGFWRLVDCKIPRRTFVCAFPYSAAGDGNASGGSDEGGEGDATTTTEAPAGDKSVSSLQPTRPPVPRPPPRCLTGWSSYAEKCYRLYTVSTNGQEGGMSQQAAQQFCGAIHPRITLTGIRSGGEDTFLGRLVRDWTGNHTDAWSQPRVFVGGIFTSRGSVGVWYEDALWYEEAECALSFPSSPTWPTAANRLYSKWGEGEPSLPFGCMAMAADGTWSAVDCRASLPFVCAYLNDGAVTAEALTTAPESASASPADTDTTITTTTTTISAPQPPEELCMDDWAYFAPTRRCFRIFTDHPVAAADLEQHCGQLFNYTATDTIHAAAITSVEESAFAGQLVIKAGLDRVVVGVSYTERGVTGLYLDRMTVWEPSLAESLWAVGQPTRDSGCVVVGSAGVWYSFPCGTPAKAYACAYQAGAVHLPARSTPAPVASQTSTTMWPLETRIASLSGAVHLVVAAGTVGTYTVAGAGELTDRLLLMFAPDLSEAVARVGWSELAMVSPCGGGYKKQEYIFAVMQGVVTVTHPGETMRGRICVSDNGVNYVPAGNLTFEVVDVALRGFIPLLSSPFTKEAEGGGGSRSGVVGGGNESLRVSQVVGVRLGSSGALQLDIHRRLAGTGAWISHLRFSSSPDCTSGRYVLAGESCAVVEPEPGQPMVTYQLADVAPARGVRLDRLHDAVTGEEEEAPPTEFFVCVAASTQVPPPQLSNISASGWSTRPPHDHFYSAAAAAGPESDSDVGYGRGPGLNASSSLSTDGQPMWLYTLAPRLRVYVTFPHVSLRGMWALPPSGLASNSVFELASLGPSAKILVVPQFFIAGYRP</sequence>
<evidence type="ECO:0000256" key="2">
    <source>
        <dbReference type="SAM" id="MobiDB-lite"/>
    </source>
</evidence>
<dbReference type="EMBL" id="AUPL01005308">
    <property type="protein sequence ID" value="ESL07010.1"/>
    <property type="molecule type" value="Genomic_DNA"/>
</dbReference>
<dbReference type="InterPro" id="IPR016187">
    <property type="entry name" value="CTDL_fold"/>
</dbReference>
<protein>
    <recommendedName>
        <fullName evidence="4">C-type lectin domain-containing protein</fullName>
    </recommendedName>
</protein>
<dbReference type="CDD" id="cd00037">
    <property type="entry name" value="CLECT"/>
    <property type="match status" value="2"/>
</dbReference>
<gene>
    <name evidence="5" type="ORF">TRSC58_05308</name>
</gene>
<accession>A0A061IY50</accession>
<evidence type="ECO:0000259" key="4">
    <source>
        <dbReference type="PROSITE" id="PS50041"/>
    </source>
</evidence>
<evidence type="ECO:0000313" key="6">
    <source>
        <dbReference type="Proteomes" id="UP000031737"/>
    </source>
</evidence>
<feature type="domain" description="C-type lectin" evidence="4">
    <location>
        <begin position="285"/>
        <end position="436"/>
    </location>
</feature>
<feature type="transmembrane region" description="Helical" evidence="3">
    <location>
        <begin position="38"/>
        <end position="56"/>
    </location>
</feature>
<keyword evidence="3" id="KW-0812">Transmembrane</keyword>
<dbReference type="Gene3D" id="3.10.100.10">
    <property type="entry name" value="Mannose-Binding Protein A, subunit A"/>
    <property type="match status" value="3"/>
</dbReference>
<dbReference type="OrthoDB" id="244474at2759"/>
<dbReference type="VEuPathDB" id="TriTrypDB:TRSC58_05308"/>
<proteinExistence type="predicted"/>
<feature type="region of interest" description="Disordered" evidence="2">
    <location>
        <begin position="234"/>
        <end position="277"/>
    </location>
</feature>
<organism evidence="5 6">
    <name type="scientific">Trypanosoma rangeli SC58</name>
    <dbReference type="NCBI Taxonomy" id="429131"/>
    <lineage>
        <taxon>Eukaryota</taxon>
        <taxon>Discoba</taxon>
        <taxon>Euglenozoa</taxon>
        <taxon>Kinetoplastea</taxon>
        <taxon>Metakinetoplastina</taxon>
        <taxon>Trypanosomatida</taxon>
        <taxon>Trypanosomatidae</taxon>
        <taxon>Trypanosoma</taxon>
        <taxon>Herpetosoma</taxon>
    </lineage>
</organism>